<evidence type="ECO:0000313" key="11">
    <source>
        <dbReference type="EMBL" id="NXQ08514.1"/>
    </source>
</evidence>
<dbReference type="GO" id="GO:0003712">
    <property type="term" value="F:transcription coregulator activity"/>
    <property type="evidence" value="ECO:0007669"/>
    <property type="project" value="InterPro"/>
</dbReference>
<comment type="subunit">
    <text evidence="3">Homomultimers may associate with EGR1 bound to DNA.</text>
</comment>
<dbReference type="EMBL" id="WBNN01039052">
    <property type="protein sequence ID" value="NXQ08514.1"/>
    <property type="molecule type" value="Genomic_DNA"/>
</dbReference>
<dbReference type="InterPro" id="IPR038398">
    <property type="entry name" value="NCD2_sf"/>
</dbReference>
<proteinExistence type="inferred from homology"/>
<evidence type="ECO:0000313" key="12">
    <source>
        <dbReference type="Proteomes" id="UP000656497"/>
    </source>
</evidence>
<dbReference type="Pfam" id="PF04905">
    <property type="entry name" value="NCD2"/>
    <property type="match status" value="1"/>
</dbReference>
<comment type="caution">
    <text evidence="11">The sequence shown here is derived from an EMBL/GenBank/DDBJ whole genome shotgun (WGS) entry which is preliminary data.</text>
</comment>
<reference evidence="11" key="1">
    <citation type="submission" date="2019-09" db="EMBL/GenBank/DDBJ databases">
        <title>Bird 10,000 Genomes (B10K) Project - Family phase.</title>
        <authorList>
            <person name="Zhang G."/>
        </authorList>
    </citation>
    <scope>NUCLEOTIDE SEQUENCE</scope>
    <source>
        <strain evidence="11">B10K-DU-002-50</strain>
        <tissue evidence="11">Muscle</tissue>
    </source>
</reference>
<dbReference type="Gene3D" id="1.10.150.50">
    <property type="entry name" value="Transcription Factor, Ets-1"/>
    <property type="match status" value="1"/>
</dbReference>
<organism evidence="11 12">
    <name type="scientific">Vidua macroura</name>
    <name type="common">Pin-tailed whydah</name>
    <dbReference type="NCBI Taxonomy" id="187451"/>
    <lineage>
        <taxon>Eukaryota</taxon>
        <taxon>Metazoa</taxon>
        <taxon>Chordata</taxon>
        <taxon>Craniata</taxon>
        <taxon>Vertebrata</taxon>
        <taxon>Euteleostomi</taxon>
        <taxon>Archelosauria</taxon>
        <taxon>Archosauria</taxon>
        <taxon>Dinosauria</taxon>
        <taxon>Saurischia</taxon>
        <taxon>Theropoda</taxon>
        <taxon>Coelurosauria</taxon>
        <taxon>Aves</taxon>
        <taxon>Neognathae</taxon>
        <taxon>Neoaves</taxon>
        <taxon>Telluraves</taxon>
        <taxon>Australaves</taxon>
        <taxon>Passeriformes</taxon>
        <taxon>Passeroidea</taxon>
        <taxon>Estrildidae</taxon>
        <taxon>Viduinae</taxon>
        <taxon>Vidua</taxon>
    </lineage>
</organism>
<feature type="domain" description="Nab N-terminal" evidence="9">
    <location>
        <begin position="4"/>
        <end position="80"/>
    </location>
</feature>
<dbReference type="InterPro" id="IPR013761">
    <property type="entry name" value="SAM/pointed_sf"/>
</dbReference>
<keyword evidence="5" id="KW-0805">Transcription regulation</keyword>
<protein>
    <submittedName>
        <fullName evidence="11">NAB2 protein</fullName>
    </submittedName>
</protein>
<dbReference type="PANTHER" id="PTHR12623">
    <property type="entry name" value="NGFI-A BINDING PROTEIN"/>
    <property type="match status" value="1"/>
</dbReference>
<evidence type="ECO:0000259" key="9">
    <source>
        <dbReference type="Pfam" id="PF04904"/>
    </source>
</evidence>
<evidence type="ECO:0000256" key="2">
    <source>
        <dbReference type="ARBA" id="ARBA00008864"/>
    </source>
</evidence>
<gene>
    <name evidence="11" type="primary">Nab2</name>
    <name evidence="11" type="ORF">VIDMAC_R14230</name>
</gene>
<feature type="non-terminal residue" evidence="11">
    <location>
        <position position="1"/>
    </location>
</feature>
<feature type="region of interest" description="Disordered" evidence="8">
    <location>
        <begin position="316"/>
        <end position="337"/>
    </location>
</feature>
<feature type="region of interest" description="Disordered" evidence="8">
    <location>
        <begin position="104"/>
        <end position="150"/>
    </location>
</feature>
<dbReference type="AlphaFoldDB" id="A0A852EPZ2"/>
<evidence type="ECO:0000256" key="5">
    <source>
        <dbReference type="ARBA" id="ARBA00023015"/>
    </source>
</evidence>
<dbReference type="GO" id="GO:0005634">
    <property type="term" value="C:nucleus"/>
    <property type="evidence" value="ECO:0007669"/>
    <property type="project" value="UniProtKB-SubCell"/>
</dbReference>
<keyword evidence="12" id="KW-1185">Reference proteome</keyword>
<comment type="subcellular location">
    <subcellularLocation>
        <location evidence="1">Nucleus</location>
    </subcellularLocation>
</comment>
<feature type="non-terminal residue" evidence="11">
    <location>
        <position position="356"/>
    </location>
</feature>
<comment type="similarity">
    <text evidence="2">Belongs to the NAB family.</text>
</comment>
<dbReference type="FunFam" id="1.20.120.2010:FF:000001">
    <property type="entry name" value="NGFI-A-binding protein 1 isoform X1"/>
    <property type="match status" value="1"/>
</dbReference>
<sequence length="356" mass="38030">MALPRTLGELQLYRVLQRANLLGYYETFIQQGGDDVQQLCEAGEEEFLEIMALVGMATKPLHVRRLQKALREWASNPGLFSQPVSAVPVSSIPLFKLSEAGGRKALSNGHASPGEAAGKGGGSAGGGGDEEPGGPPFSPGGSSGEQAVGTELEPELARTVVESVERLLQSCPRGGEAELRALMKLNKKLAKAVGHIFQLEDGDRQKEEEIRRHSAIYGRGEARRREGKQLTLHELIINEAAAQFCLRDNSLLLRRVELFSLSRQVARESTYLSSLKVARAHPEDSGAVVAKRLKQEAGEQSRPELLALPVGLEPPGAGYRASLEEDTGSLSGESLDGHLQAAGACPRLTPPPGAAP</sequence>
<keyword evidence="4" id="KW-0678">Repressor</keyword>
<name>A0A852EPZ2_VIDMA</name>
<dbReference type="Gene3D" id="1.20.120.2010">
    <property type="entry name" value="NAB conserved domain 2"/>
    <property type="match status" value="1"/>
</dbReference>
<evidence type="ECO:0000256" key="1">
    <source>
        <dbReference type="ARBA" id="ARBA00004123"/>
    </source>
</evidence>
<dbReference type="PANTHER" id="PTHR12623:SF6">
    <property type="entry name" value="NGFI-A-BINDING PROTEIN 2"/>
    <property type="match status" value="1"/>
</dbReference>
<feature type="domain" description="NAB co-repressor" evidence="10">
    <location>
        <begin position="152"/>
        <end position="278"/>
    </location>
</feature>
<evidence type="ECO:0000256" key="7">
    <source>
        <dbReference type="ARBA" id="ARBA00023242"/>
    </source>
</evidence>
<evidence type="ECO:0000256" key="8">
    <source>
        <dbReference type="SAM" id="MobiDB-lite"/>
    </source>
</evidence>
<keyword evidence="6" id="KW-0804">Transcription</keyword>
<evidence type="ECO:0000259" key="10">
    <source>
        <dbReference type="Pfam" id="PF04905"/>
    </source>
</evidence>
<dbReference type="Proteomes" id="UP000656497">
    <property type="component" value="Unassembled WGS sequence"/>
</dbReference>
<dbReference type="InterPro" id="IPR006988">
    <property type="entry name" value="Nab_N"/>
</dbReference>
<keyword evidence="7" id="KW-0539">Nucleus</keyword>
<evidence type="ECO:0000256" key="6">
    <source>
        <dbReference type="ARBA" id="ARBA00023163"/>
    </source>
</evidence>
<dbReference type="GO" id="GO:0045892">
    <property type="term" value="P:negative regulation of DNA-templated transcription"/>
    <property type="evidence" value="ECO:0007669"/>
    <property type="project" value="InterPro"/>
</dbReference>
<feature type="compositionally biased region" description="Gly residues" evidence="8">
    <location>
        <begin position="117"/>
        <end position="127"/>
    </location>
</feature>
<evidence type="ECO:0000256" key="4">
    <source>
        <dbReference type="ARBA" id="ARBA00022491"/>
    </source>
</evidence>
<evidence type="ECO:0000256" key="3">
    <source>
        <dbReference type="ARBA" id="ARBA00011364"/>
    </source>
</evidence>
<dbReference type="InterPro" id="IPR039040">
    <property type="entry name" value="NAB_fam"/>
</dbReference>
<dbReference type="InterPro" id="IPR006989">
    <property type="entry name" value="NAB_co-repressor_dom"/>
</dbReference>
<accession>A0A852EPZ2</accession>
<dbReference type="Pfam" id="PF04904">
    <property type="entry name" value="SAM_NCD1"/>
    <property type="match status" value="1"/>
</dbReference>